<dbReference type="EMBL" id="VIEB01000250">
    <property type="protein sequence ID" value="TQD98654.1"/>
    <property type="molecule type" value="Genomic_DNA"/>
</dbReference>
<sequence>MSSDLNLMHTVQTTEIIHHEDSTSSTFAVRLCLKGGLEYSMPVSDDEILDDTEDSGNEIVTGFG</sequence>
<keyword evidence="3" id="KW-1185">Reference proteome</keyword>
<reference evidence="2 3" key="1">
    <citation type="journal article" date="2019" name="G3 (Bethesda)">
        <title>Sequencing of a Wild Apple (Malus baccata) Genome Unravels the Differences Between Cultivated and Wild Apple Species Regarding Disease Resistance and Cold Tolerance.</title>
        <authorList>
            <person name="Chen X."/>
        </authorList>
    </citation>
    <scope>NUCLEOTIDE SEQUENCE [LARGE SCALE GENOMIC DNA]</scope>
    <source>
        <strain evidence="3">cv. Shandingzi</strain>
        <tissue evidence="2">Leaves</tissue>
    </source>
</reference>
<organism evidence="2 3">
    <name type="scientific">Malus baccata</name>
    <name type="common">Siberian crab apple</name>
    <name type="synonym">Pyrus baccata</name>
    <dbReference type="NCBI Taxonomy" id="106549"/>
    <lineage>
        <taxon>Eukaryota</taxon>
        <taxon>Viridiplantae</taxon>
        <taxon>Streptophyta</taxon>
        <taxon>Embryophyta</taxon>
        <taxon>Tracheophyta</taxon>
        <taxon>Spermatophyta</taxon>
        <taxon>Magnoliopsida</taxon>
        <taxon>eudicotyledons</taxon>
        <taxon>Gunneridae</taxon>
        <taxon>Pentapetalae</taxon>
        <taxon>rosids</taxon>
        <taxon>fabids</taxon>
        <taxon>Rosales</taxon>
        <taxon>Rosaceae</taxon>
        <taxon>Amygdaloideae</taxon>
        <taxon>Maleae</taxon>
        <taxon>Malus</taxon>
    </lineage>
</organism>
<dbReference type="Proteomes" id="UP000315295">
    <property type="component" value="Unassembled WGS sequence"/>
</dbReference>
<accession>A0A540MIS9</accession>
<evidence type="ECO:0000313" key="3">
    <source>
        <dbReference type="Proteomes" id="UP000315295"/>
    </source>
</evidence>
<dbReference type="AlphaFoldDB" id="A0A540MIS9"/>
<protein>
    <submittedName>
        <fullName evidence="2">Uncharacterized protein</fullName>
    </submittedName>
</protein>
<evidence type="ECO:0000313" key="2">
    <source>
        <dbReference type="EMBL" id="TQD98654.1"/>
    </source>
</evidence>
<gene>
    <name evidence="2" type="ORF">C1H46_015711</name>
</gene>
<name>A0A540MIS9_MALBA</name>
<proteinExistence type="predicted"/>
<evidence type="ECO:0000256" key="1">
    <source>
        <dbReference type="SAM" id="MobiDB-lite"/>
    </source>
</evidence>
<feature type="compositionally biased region" description="Acidic residues" evidence="1">
    <location>
        <begin position="45"/>
        <end position="56"/>
    </location>
</feature>
<comment type="caution">
    <text evidence="2">The sequence shown here is derived from an EMBL/GenBank/DDBJ whole genome shotgun (WGS) entry which is preliminary data.</text>
</comment>
<feature type="region of interest" description="Disordered" evidence="1">
    <location>
        <begin position="45"/>
        <end position="64"/>
    </location>
</feature>